<protein>
    <submittedName>
        <fullName evidence="2">Uncharacterized protein</fullName>
    </submittedName>
</protein>
<accession>A0A4Z1SN90</accession>
<evidence type="ECO:0000313" key="2">
    <source>
        <dbReference type="EMBL" id="TNJ27224.1"/>
    </source>
</evidence>
<evidence type="ECO:0000256" key="1">
    <source>
        <dbReference type="SAM" id="MobiDB-lite"/>
    </source>
</evidence>
<dbReference type="EMBL" id="VDLU01000004">
    <property type="protein sequence ID" value="TNJ27224.1"/>
    <property type="molecule type" value="Genomic_DNA"/>
</dbReference>
<name>A0A4Z1SN90_GIAMU</name>
<comment type="caution">
    <text evidence="2">The sequence shown here is derived from an EMBL/GenBank/DDBJ whole genome shotgun (WGS) entry which is preliminary data.</text>
</comment>
<gene>
    <name evidence="2" type="ORF">GMRT_24240</name>
</gene>
<evidence type="ECO:0000313" key="3">
    <source>
        <dbReference type="Proteomes" id="UP000315496"/>
    </source>
</evidence>
<reference evidence="2 3" key="1">
    <citation type="submission" date="2019-05" db="EMBL/GenBank/DDBJ databases">
        <title>The compact genome of Giardia muris reveals important steps in the evolution of intestinal protozoan parasites.</title>
        <authorList>
            <person name="Xu F."/>
            <person name="Jimenez-Gonzalez A."/>
            <person name="Einarsson E."/>
            <person name="Astvaldsson A."/>
            <person name="Peirasmaki D."/>
            <person name="Eckmann L."/>
            <person name="Andersson J.O."/>
            <person name="Svard S.G."/>
            <person name="Jerlstrom-Hultqvist J."/>
        </authorList>
    </citation>
    <scope>NUCLEOTIDE SEQUENCE [LARGE SCALE GENOMIC DNA]</scope>
    <source>
        <strain evidence="2 3">Roberts-Thomson</strain>
    </source>
</reference>
<dbReference type="Proteomes" id="UP000315496">
    <property type="component" value="Chromosome 4"/>
</dbReference>
<dbReference type="AlphaFoldDB" id="A0A4Z1SN90"/>
<feature type="region of interest" description="Disordered" evidence="1">
    <location>
        <begin position="94"/>
        <end position="137"/>
    </location>
</feature>
<proteinExistence type="predicted"/>
<sequence>MKSFDELRPITDKAEIWPDWTPWRRLPPLTQPRPLRGEEKAALLHELTLAQKRAPGDSEFLAHGALPPALLELYNCYEPRINGKQGCTALKPSFSARSGLRDGREGSGVAPRPQEAQVHVNKPGFQPLSARLSRCSK</sequence>
<keyword evidence="3" id="KW-1185">Reference proteome</keyword>
<organism evidence="2 3">
    <name type="scientific">Giardia muris</name>
    <dbReference type="NCBI Taxonomy" id="5742"/>
    <lineage>
        <taxon>Eukaryota</taxon>
        <taxon>Metamonada</taxon>
        <taxon>Diplomonadida</taxon>
        <taxon>Hexamitidae</taxon>
        <taxon>Giardiinae</taxon>
        <taxon>Giardia</taxon>
    </lineage>
</organism>
<dbReference type="VEuPathDB" id="GiardiaDB:GMRT_24240"/>